<feature type="binding site" evidence="6">
    <location>
        <position position="99"/>
    </location>
    <ligand>
        <name>S-adenosyl-L-methionine</name>
        <dbReference type="ChEBI" id="CHEBI:59789"/>
    </ligand>
</feature>
<feature type="binding site" evidence="6">
    <location>
        <position position="106"/>
    </location>
    <ligand>
        <name>S-adenosyl-L-methionine</name>
        <dbReference type="ChEBI" id="CHEBI:59789"/>
    </ligand>
</feature>
<evidence type="ECO:0000256" key="2">
    <source>
        <dbReference type="ARBA" id="ARBA00022552"/>
    </source>
</evidence>
<protein>
    <recommendedName>
        <fullName evidence="6">Ribosomal RNA small subunit methyltransferase H</fullName>
        <ecNumber evidence="6">2.1.1.199</ecNumber>
    </recommendedName>
    <alternativeName>
        <fullName evidence="6">16S rRNA m(4)C1402 methyltransferase</fullName>
    </alternativeName>
    <alternativeName>
        <fullName evidence="6">rRNA (cytosine-N(4)-)-methyltransferase RsmH</fullName>
    </alternativeName>
</protein>
<name>A0A1F4UT80_UNCKA</name>
<dbReference type="GO" id="GO:0005737">
    <property type="term" value="C:cytoplasm"/>
    <property type="evidence" value="ECO:0007669"/>
    <property type="project" value="UniProtKB-SubCell"/>
</dbReference>
<proteinExistence type="inferred from homology"/>
<keyword evidence="4 6" id="KW-0808">Transferase</keyword>
<dbReference type="SUPFAM" id="SSF53335">
    <property type="entry name" value="S-adenosyl-L-methionine-dependent methyltransferases"/>
    <property type="match status" value="1"/>
</dbReference>
<dbReference type="InterPro" id="IPR023397">
    <property type="entry name" value="SAM-dep_MeTrfase_MraW_recog"/>
</dbReference>
<dbReference type="GO" id="GO:0071424">
    <property type="term" value="F:rRNA (cytosine-N4-)-methyltransferase activity"/>
    <property type="evidence" value="ECO:0007669"/>
    <property type="project" value="UniProtKB-UniRule"/>
</dbReference>
<dbReference type="PIRSF" id="PIRSF004486">
    <property type="entry name" value="MraW"/>
    <property type="match status" value="1"/>
</dbReference>
<reference evidence="7 8" key="1">
    <citation type="journal article" date="2016" name="Nat. Commun.">
        <title>Thousands of microbial genomes shed light on interconnected biogeochemical processes in an aquifer system.</title>
        <authorList>
            <person name="Anantharaman K."/>
            <person name="Brown C.T."/>
            <person name="Hug L.A."/>
            <person name="Sharon I."/>
            <person name="Castelle C.J."/>
            <person name="Probst A.J."/>
            <person name="Thomas B.C."/>
            <person name="Singh A."/>
            <person name="Wilkins M.J."/>
            <person name="Karaoz U."/>
            <person name="Brodie E.L."/>
            <person name="Williams K.H."/>
            <person name="Hubbard S.S."/>
            <person name="Banfield J.F."/>
        </authorList>
    </citation>
    <scope>NUCLEOTIDE SEQUENCE [LARGE SCALE GENOMIC DNA]</scope>
</reference>
<accession>A0A1F4UT80</accession>
<dbReference type="EC" id="2.1.1.199" evidence="6"/>
<gene>
    <name evidence="6" type="primary">rsmH</name>
    <name evidence="7" type="ORF">A2W32_01575</name>
</gene>
<comment type="similarity">
    <text evidence="1 6">Belongs to the methyltransferase superfamily. RsmH family.</text>
</comment>
<keyword evidence="5 6" id="KW-0949">S-adenosyl-L-methionine</keyword>
<keyword evidence="2 6" id="KW-0698">rRNA processing</keyword>
<dbReference type="PANTHER" id="PTHR11265">
    <property type="entry name" value="S-ADENOSYL-METHYLTRANSFERASE MRAW"/>
    <property type="match status" value="1"/>
</dbReference>
<sequence>MNYHKPVLLNETLRNINVVQEGKYIDCTLGDGGHTLEILRNGGKVLGIDYNESSLLRASKRIANEGFSRNFLGILGNFRDINILAVKNGFNNTNGILYDLGYSSTQLEESMGVSFIKDQPLDMRLDKTLGVTAADLVNSLTERELARLFIEYGDEKYSKRFAKAIVDARNLKKFQTTKQLANLIASEAPPGYDHNRIHPATRVFQALRIAVNDEIENLKISLPLAAQLLLPGGRMLVITFHSLEDKVVKDFGRDVRSLMKAVYKKPIIPSNEEVEENNRARSAKMRVFEKI</sequence>
<dbReference type="Gene3D" id="1.10.150.170">
    <property type="entry name" value="Putative methyltransferase TM0872, insert domain"/>
    <property type="match status" value="1"/>
</dbReference>
<evidence type="ECO:0000256" key="5">
    <source>
        <dbReference type="ARBA" id="ARBA00022691"/>
    </source>
</evidence>
<dbReference type="Proteomes" id="UP000177371">
    <property type="component" value="Unassembled WGS sequence"/>
</dbReference>
<feature type="binding site" evidence="6">
    <location>
        <position position="49"/>
    </location>
    <ligand>
        <name>S-adenosyl-L-methionine</name>
        <dbReference type="ChEBI" id="CHEBI:59789"/>
    </ligand>
</feature>
<evidence type="ECO:0000256" key="3">
    <source>
        <dbReference type="ARBA" id="ARBA00022603"/>
    </source>
</evidence>
<dbReference type="InterPro" id="IPR029063">
    <property type="entry name" value="SAM-dependent_MTases_sf"/>
</dbReference>
<dbReference type="EMBL" id="MEUT01000074">
    <property type="protein sequence ID" value="OGC48155.1"/>
    <property type="molecule type" value="Genomic_DNA"/>
</dbReference>
<comment type="catalytic activity">
    <reaction evidence="6">
        <text>cytidine(1402) in 16S rRNA + S-adenosyl-L-methionine = N(4)-methylcytidine(1402) in 16S rRNA + S-adenosyl-L-homocysteine + H(+)</text>
        <dbReference type="Rhea" id="RHEA:42928"/>
        <dbReference type="Rhea" id="RHEA-COMP:10286"/>
        <dbReference type="Rhea" id="RHEA-COMP:10287"/>
        <dbReference type="ChEBI" id="CHEBI:15378"/>
        <dbReference type="ChEBI" id="CHEBI:57856"/>
        <dbReference type="ChEBI" id="CHEBI:59789"/>
        <dbReference type="ChEBI" id="CHEBI:74506"/>
        <dbReference type="ChEBI" id="CHEBI:82748"/>
        <dbReference type="EC" id="2.1.1.199"/>
    </reaction>
</comment>
<evidence type="ECO:0000256" key="6">
    <source>
        <dbReference type="HAMAP-Rule" id="MF_01007"/>
    </source>
</evidence>
<dbReference type="InterPro" id="IPR002903">
    <property type="entry name" value="RsmH"/>
</dbReference>
<dbReference type="NCBIfam" id="TIGR00006">
    <property type="entry name" value="16S rRNA (cytosine(1402)-N(4))-methyltransferase RsmH"/>
    <property type="match status" value="1"/>
</dbReference>
<dbReference type="PANTHER" id="PTHR11265:SF0">
    <property type="entry name" value="12S RRNA N4-METHYLCYTIDINE METHYLTRANSFERASE"/>
    <property type="match status" value="1"/>
</dbReference>
<dbReference type="AlphaFoldDB" id="A0A1F4UT80"/>
<organism evidence="7 8">
    <name type="scientific">candidate division WWE3 bacterium RBG_16_37_10</name>
    <dbReference type="NCBI Taxonomy" id="1802610"/>
    <lineage>
        <taxon>Bacteria</taxon>
        <taxon>Katanobacteria</taxon>
    </lineage>
</organism>
<evidence type="ECO:0000313" key="8">
    <source>
        <dbReference type="Proteomes" id="UP000177371"/>
    </source>
</evidence>
<dbReference type="Gene3D" id="3.40.50.150">
    <property type="entry name" value="Vaccinia Virus protein VP39"/>
    <property type="match status" value="1"/>
</dbReference>
<dbReference type="HAMAP" id="MF_01007">
    <property type="entry name" value="16SrRNA_methyltr_H"/>
    <property type="match status" value="1"/>
</dbReference>
<keyword evidence="6" id="KW-0963">Cytoplasm</keyword>
<evidence type="ECO:0000256" key="4">
    <source>
        <dbReference type="ARBA" id="ARBA00022679"/>
    </source>
</evidence>
<comment type="function">
    <text evidence="6">Specifically methylates the N4 position of cytidine in position 1402 (C1402) of 16S rRNA.</text>
</comment>
<keyword evidence="3 6" id="KW-0489">Methyltransferase</keyword>
<comment type="caution">
    <text evidence="7">The sequence shown here is derived from an EMBL/GenBank/DDBJ whole genome shotgun (WGS) entry which is preliminary data.</text>
</comment>
<dbReference type="STRING" id="1802610.A2W32_01575"/>
<dbReference type="SUPFAM" id="SSF81799">
    <property type="entry name" value="Putative methyltransferase TM0872, insert domain"/>
    <property type="match status" value="1"/>
</dbReference>
<feature type="binding site" evidence="6">
    <location>
        <begin position="32"/>
        <end position="34"/>
    </location>
    <ligand>
        <name>S-adenosyl-L-methionine</name>
        <dbReference type="ChEBI" id="CHEBI:59789"/>
    </ligand>
</feature>
<evidence type="ECO:0000313" key="7">
    <source>
        <dbReference type="EMBL" id="OGC48155.1"/>
    </source>
</evidence>
<feature type="binding site" evidence="6">
    <location>
        <position position="78"/>
    </location>
    <ligand>
        <name>S-adenosyl-L-methionine</name>
        <dbReference type="ChEBI" id="CHEBI:59789"/>
    </ligand>
</feature>
<dbReference type="GO" id="GO:0070475">
    <property type="term" value="P:rRNA base methylation"/>
    <property type="evidence" value="ECO:0007669"/>
    <property type="project" value="UniProtKB-UniRule"/>
</dbReference>
<comment type="subcellular location">
    <subcellularLocation>
        <location evidence="6">Cytoplasm</location>
    </subcellularLocation>
</comment>
<dbReference type="Pfam" id="PF01795">
    <property type="entry name" value="Methyltransf_5"/>
    <property type="match status" value="1"/>
</dbReference>
<evidence type="ECO:0000256" key="1">
    <source>
        <dbReference type="ARBA" id="ARBA00010396"/>
    </source>
</evidence>